<dbReference type="SUPFAM" id="SSF89260">
    <property type="entry name" value="Collagen-binding domain"/>
    <property type="match status" value="1"/>
</dbReference>
<dbReference type="EMBL" id="MAUE01000016">
    <property type="protein sequence ID" value="OCW27601.1"/>
    <property type="molecule type" value="Genomic_DNA"/>
</dbReference>
<keyword evidence="1" id="KW-0732">Signal</keyword>
<organism evidence="3 5">
    <name type="scientific">Pseudomonas aylmerensis</name>
    <dbReference type="NCBI Taxonomy" id="1869229"/>
    <lineage>
        <taxon>Bacteria</taxon>
        <taxon>Pseudomonadati</taxon>
        <taxon>Pseudomonadota</taxon>
        <taxon>Gammaproteobacteria</taxon>
        <taxon>Pseudomonadales</taxon>
        <taxon>Pseudomonadaceae</taxon>
        <taxon>Pseudomonas</taxon>
    </lineage>
</organism>
<protein>
    <recommendedName>
        <fullName evidence="6">Peptidase C-terminal archaeal/bacterial domain-containing protein</fullName>
    </recommendedName>
</protein>
<comment type="caution">
    <text evidence="3">The sequence shown here is derived from an EMBL/GenBank/DDBJ whole genome shotgun (WGS) entry which is preliminary data.</text>
</comment>
<accession>A0A2T4G4P3</accession>
<reference evidence="3 5" key="2">
    <citation type="submission" date="2018-03" db="EMBL/GenBank/DDBJ databases">
        <title>Diversity of bacteria associated with corn roots inoculated with woodland soils in Canada, and Description of Pseudomonas aylmerense sp. nov.</title>
        <authorList>
            <person name="Tambong J.T."/>
            <person name="Xu R."/>
            <person name="Tchagang C."/>
        </authorList>
    </citation>
    <scope>NUCLEOTIDE SEQUENCE [LARGE SCALE GENOMIC DNA]</scope>
    <source>
        <strain evidence="3 5">S1E44</strain>
    </source>
</reference>
<feature type="signal peptide" evidence="1">
    <location>
        <begin position="1"/>
        <end position="25"/>
    </location>
</feature>
<evidence type="ECO:0000313" key="4">
    <source>
        <dbReference type="Proteomes" id="UP000095081"/>
    </source>
</evidence>
<dbReference type="RefSeq" id="WP_065904046.1">
    <property type="nucleotide sequence ID" value="NZ_MAUE01000016.1"/>
</dbReference>
<dbReference type="Proteomes" id="UP000240571">
    <property type="component" value="Unassembled WGS sequence"/>
</dbReference>
<evidence type="ECO:0000313" key="3">
    <source>
        <dbReference type="EMBL" id="PTC30654.1"/>
    </source>
</evidence>
<feature type="chain" id="PRO_5015456588" description="Peptidase C-terminal archaeal/bacterial domain-containing protein" evidence="1">
    <location>
        <begin position="26"/>
        <end position="504"/>
    </location>
</feature>
<evidence type="ECO:0008006" key="6">
    <source>
        <dbReference type="Google" id="ProtNLM"/>
    </source>
</evidence>
<evidence type="ECO:0000313" key="2">
    <source>
        <dbReference type="EMBL" id="OCW27601.1"/>
    </source>
</evidence>
<dbReference type="EMBL" id="PYWW01000016">
    <property type="protein sequence ID" value="PTC30654.1"/>
    <property type="molecule type" value="Genomic_DNA"/>
</dbReference>
<dbReference type="Proteomes" id="UP000095081">
    <property type="component" value="Unassembled WGS sequence"/>
</dbReference>
<sequence>MKSKKALMLGAAMAATCFVSAFALAEQYPQLAAQAASPTVKHGLKSAVKINANKATAALKQQLLAGAQQKKPLFAAKAKADSVVEDNTAPARVTKVQKATAQSAPAVQAALVQGCEQTLDINSLYTINGVQTGDLLCYHFNLPQKARINVLLVNQTAGTDMSLSLFQDDGQGNPLPLGTSNNPGTGDESLGGVVPAGDYYWFMEANAAVQGSSFQFGVAVDTNLDAYEPNDTPDTAFQLPDTLNYINGNADSLDDVDYFDFTAVRGQSVGIALTADAASGSTRNKWILERFDGGQWVTVGANVVSTSIPSPGVGGVVKVRVRPNQHPNEPWSATGKYNLSFGSNPRVNSPDVKGEANVLRIPYSASNVGYGYMTTQAYRDLTWTMGLSDSTGAPLVGLHPIVYLDQRIDPANGDIVYKAYSAATDSSGQASGTINVGACSGGDFQTTFVDYSQGYNNTWRTDFNYGVWRMEVLEYPGIGVGGENTQFVSFGHLCKQTLLSSTKS</sequence>
<evidence type="ECO:0000313" key="5">
    <source>
        <dbReference type="Proteomes" id="UP000240571"/>
    </source>
</evidence>
<evidence type="ECO:0000256" key="1">
    <source>
        <dbReference type="SAM" id="SignalP"/>
    </source>
</evidence>
<keyword evidence="4" id="KW-1185">Reference proteome</keyword>
<proteinExistence type="predicted"/>
<reference evidence="2 4" key="1">
    <citation type="submission" date="2016-06" db="EMBL/GenBank/DDBJ databases">
        <title>Draft genome sequence of Pseudomonas sp. S1E40, a novel strain antagonistic activity to fungal plant pathogen.</title>
        <authorList>
            <person name="Tambong J.T."/>
            <person name="Tchagang C."/>
            <person name="Xu R."/>
        </authorList>
    </citation>
    <scope>NUCLEOTIDE SEQUENCE [LARGE SCALE GENOMIC DNA]</scope>
    <source>
        <strain evidence="2 4">S1E40</strain>
    </source>
</reference>
<gene>
    <name evidence="2" type="ORF">BBG20_13055</name>
    <name evidence="3" type="ORF">C9382_08455</name>
</gene>
<dbReference type="Gene3D" id="2.60.120.380">
    <property type="match status" value="2"/>
</dbReference>
<dbReference type="OrthoDB" id="5901060at2"/>
<name>A0A2T4G4P3_9PSED</name>
<dbReference type="AlphaFoldDB" id="A0A2T4G4P3"/>